<dbReference type="InterPro" id="IPR044189">
    <property type="entry name" value="XPO4/7-like"/>
</dbReference>
<keyword evidence="11" id="KW-1185">Reference proteome</keyword>
<keyword evidence="5" id="KW-0963">Cytoplasm</keyword>
<dbReference type="GO" id="GO:0005049">
    <property type="term" value="F:nuclear export signal receptor activity"/>
    <property type="evidence" value="ECO:0007669"/>
    <property type="project" value="InterPro"/>
</dbReference>
<dbReference type="OrthoDB" id="5548448at2759"/>
<proteinExistence type="inferred from homology"/>
<name>A0A8T2QJJ6_CERRI</name>
<dbReference type="InterPro" id="IPR014877">
    <property type="entry name" value="XPO1_C_dom"/>
</dbReference>
<dbReference type="InterPro" id="IPR016024">
    <property type="entry name" value="ARM-type_fold"/>
</dbReference>
<evidence type="ECO:0000256" key="3">
    <source>
        <dbReference type="ARBA" id="ARBA00009466"/>
    </source>
</evidence>
<evidence type="ECO:0000256" key="7">
    <source>
        <dbReference type="ARBA" id="ARBA00023242"/>
    </source>
</evidence>
<dbReference type="InterPro" id="IPR011989">
    <property type="entry name" value="ARM-like"/>
</dbReference>
<evidence type="ECO:0000256" key="8">
    <source>
        <dbReference type="ARBA" id="ARBA00040444"/>
    </source>
</evidence>
<dbReference type="EMBL" id="CM035439">
    <property type="protein sequence ID" value="KAH7284312.1"/>
    <property type="molecule type" value="Genomic_DNA"/>
</dbReference>
<comment type="caution">
    <text evidence="10">The sequence shown here is derived from an EMBL/GenBank/DDBJ whole genome shotgun (WGS) entry which is preliminary data.</text>
</comment>
<evidence type="ECO:0000256" key="4">
    <source>
        <dbReference type="ARBA" id="ARBA00022448"/>
    </source>
</evidence>
<evidence type="ECO:0000259" key="9">
    <source>
        <dbReference type="Pfam" id="PF08767"/>
    </source>
</evidence>
<dbReference type="OMA" id="SKWETNH"/>
<gene>
    <name evidence="10" type="ORF">KP509_34G048300</name>
</gene>
<organism evidence="10 11">
    <name type="scientific">Ceratopteris richardii</name>
    <name type="common">Triangle waterfern</name>
    <dbReference type="NCBI Taxonomy" id="49495"/>
    <lineage>
        <taxon>Eukaryota</taxon>
        <taxon>Viridiplantae</taxon>
        <taxon>Streptophyta</taxon>
        <taxon>Embryophyta</taxon>
        <taxon>Tracheophyta</taxon>
        <taxon>Polypodiopsida</taxon>
        <taxon>Polypodiidae</taxon>
        <taxon>Polypodiales</taxon>
        <taxon>Pteridineae</taxon>
        <taxon>Pteridaceae</taxon>
        <taxon>Parkerioideae</taxon>
        <taxon>Ceratopteris</taxon>
    </lineage>
</organism>
<accession>A0A8T2QJJ6</accession>
<evidence type="ECO:0000256" key="5">
    <source>
        <dbReference type="ARBA" id="ARBA00022490"/>
    </source>
</evidence>
<dbReference type="GO" id="GO:0006611">
    <property type="term" value="P:protein export from nucleus"/>
    <property type="evidence" value="ECO:0007669"/>
    <property type="project" value="TreeGrafter"/>
</dbReference>
<dbReference type="FunFam" id="1.25.10.10:FF:000287">
    <property type="entry name" value="Exportin-4 protein"/>
    <property type="match status" value="1"/>
</dbReference>
<keyword evidence="4" id="KW-0813">Transport</keyword>
<evidence type="ECO:0000313" key="10">
    <source>
        <dbReference type="EMBL" id="KAH7284312.1"/>
    </source>
</evidence>
<feature type="domain" description="Exportin-1 C-terminal" evidence="9">
    <location>
        <begin position="624"/>
        <end position="706"/>
    </location>
</feature>
<evidence type="ECO:0000256" key="6">
    <source>
        <dbReference type="ARBA" id="ARBA00022927"/>
    </source>
</evidence>
<comment type="similarity">
    <text evidence="3">Belongs to the exportin family.</text>
</comment>
<dbReference type="PANTHER" id="PTHR12596:SF1">
    <property type="entry name" value="EXPORTIN-4"/>
    <property type="match status" value="1"/>
</dbReference>
<protein>
    <recommendedName>
        <fullName evidence="8">Exportin-4</fullName>
    </recommendedName>
</protein>
<dbReference type="Pfam" id="PF08767">
    <property type="entry name" value="CRM1_C"/>
    <property type="match status" value="1"/>
</dbReference>
<comment type="subcellular location">
    <subcellularLocation>
        <location evidence="2">Cytoplasm</location>
    </subcellularLocation>
    <subcellularLocation>
        <location evidence="1">Nucleus</location>
    </subcellularLocation>
</comment>
<dbReference type="AlphaFoldDB" id="A0A8T2QJJ6"/>
<dbReference type="SUPFAM" id="SSF48371">
    <property type="entry name" value="ARM repeat"/>
    <property type="match status" value="1"/>
</dbReference>
<evidence type="ECO:0000313" key="11">
    <source>
        <dbReference type="Proteomes" id="UP000825935"/>
    </source>
</evidence>
<keyword evidence="7" id="KW-0539">Nucleus</keyword>
<dbReference type="PANTHER" id="PTHR12596">
    <property type="entry name" value="EXPORTIN 4,7-RELATED"/>
    <property type="match status" value="1"/>
</dbReference>
<dbReference type="Gene3D" id="1.25.10.10">
    <property type="entry name" value="Leucine-rich Repeat Variant"/>
    <property type="match status" value="1"/>
</dbReference>
<keyword evidence="6" id="KW-0653">Protein transport</keyword>
<sequence length="842" mass="93372">MGKHLCCTEKGINLEQHLQCVVLGIIPWINPPSSIVSAIKSGKSESELLVACRILSSAANLASPALFDSILKPSGSIWTLLSSLITEVILASTEPRDEEETWTDEALEILLDVWSHILQPTDLSKRVPLPQYGVDAAAEIFRTFVHTELKAASASAEEDEDESEQVQAAIAARDERLGAISLIARASSRESISLLASLLSERCSFICQLKEGNSCPPSILEELHWLLIMSGNVIADPGEGETPMVPDAILTQFPASMDVTSHPVVLLSCSAIMLAQNSRDPFFQREILSPRLMEAIVWFFARWTDTYLLSSNVGHGPYSTPSGAESNHQLSILPESGKNPVVFAFSEHGDGISALKCLVQLGGTALTLWPGEKALLELTCFKLFAALSRRRNVCSHLVANEAWQHFAKAFAYLEQTLLLLPSSIQRGLAEVLCRSANGFSSADDANQFLKDLLSPLTMKIVEISQMKELSAAAQKPDAILMVTNLVERLRGAARATMPRTQKVMFEIGVAVMEPLLVFLECYRNQSFVVYVLLKFIVDWVDGQVAFLEAKETAIVFSFSVRLLQTYSAHNVGKISVSMSRTLQNETQAEKYKDLRSLLQLLTNLSSKDLIDFAAEDSSEAENPDVAQVIYLGLHIIIPLITVDLLKYPKLCRQYFTLLAHMLEVYPEKIARLSKESFGQVMGALHFGLRHQDIEVVNMSLTALNAIAFYHYQAMCKAQEGLGQHALEYYDNDGIRHEGVLAQFLRSLLQHLLFDNYSNELVEPAGDALLPLILCNTSLYERLALELLEGQHNPVLQSRLAAAFHTLITGNKVTSSLDRANRRRFRENLHNFLAEVRGFLCMR</sequence>
<dbReference type="Proteomes" id="UP000825935">
    <property type="component" value="Chromosome 34"/>
</dbReference>
<dbReference type="GO" id="GO:0005643">
    <property type="term" value="C:nuclear pore"/>
    <property type="evidence" value="ECO:0007669"/>
    <property type="project" value="TreeGrafter"/>
</dbReference>
<reference evidence="10" key="1">
    <citation type="submission" date="2021-08" db="EMBL/GenBank/DDBJ databases">
        <title>WGS assembly of Ceratopteris richardii.</title>
        <authorList>
            <person name="Marchant D.B."/>
            <person name="Chen G."/>
            <person name="Jenkins J."/>
            <person name="Shu S."/>
            <person name="Leebens-Mack J."/>
            <person name="Grimwood J."/>
            <person name="Schmutz J."/>
            <person name="Soltis P."/>
            <person name="Soltis D."/>
            <person name="Chen Z.-H."/>
        </authorList>
    </citation>
    <scope>NUCLEOTIDE SEQUENCE</scope>
    <source>
        <strain evidence="10">Whitten #5841</strain>
        <tissue evidence="10">Leaf</tissue>
    </source>
</reference>
<evidence type="ECO:0000256" key="1">
    <source>
        <dbReference type="ARBA" id="ARBA00004123"/>
    </source>
</evidence>
<evidence type="ECO:0000256" key="2">
    <source>
        <dbReference type="ARBA" id="ARBA00004496"/>
    </source>
</evidence>
<dbReference type="GO" id="GO:0005737">
    <property type="term" value="C:cytoplasm"/>
    <property type="evidence" value="ECO:0007669"/>
    <property type="project" value="UniProtKB-SubCell"/>
</dbReference>